<feature type="domain" description="CBP/p300-type HAT" evidence="10">
    <location>
        <begin position="443"/>
        <end position="768"/>
    </location>
</feature>
<evidence type="ECO:0000313" key="11">
    <source>
        <dbReference type="EMBL" id="EGT42081.1"/>
    </source>
</evidence>
<dbReference type="eggNOG" id="KOG1778">
    <property type="taxonomic scope" value="Eukaryota"/>
</dbReference>
<dbReference type="GO" id="GO:0005634">
    <property type="term" value="C:nucleus"/>
    <property type="evidence" value="ECO:0007669"/>
    <property type="project" value="UniProtKB-SubCell"/>
</dbReference>
<dbReference type="InParanoid" id="G0MQX8"/>
<evidence type="ECO:0000256" key="2">
    <source>
        <dbReference type="ARBA" id="ARBA00013184"/>
    </source>
</evidence>
<gene>
    <name evidence="11" type="ORF">CAEBREN_26034</name>
</gene>
<proteinExistence type="predicted"/>
<keyword evidence="6" id="KW-0804">Transcription</keyword>
<keyword evidence="3" id="KW-0808">Transferase</keyword>
<keyword evidence="12" id="KW-1185">Reference proteome</keyword>
<evidence type="ECO:0000256" key="7">
    <source>
        <dbReference type="ARBA" id="ARBA00023242"/>
    </source>
</evidence>
<keyword evidence="4" id="KW-0156">Chromatin regulator</keyword>
<feature type="region of interest" description="Disordered" evidence="9">
    <location>
        <begin position="771"/>
        <end position="794"/>
    </location>
</feature>
<dbReference type="GO" id="GO:0003713">
    <property type="term" value="F:transcription coactivator activity"/>
    <property type="evidence" value="ECO:0007669"/>
    <property type="project" value="TreeGrafter"/>
</dbReference>
<dbReference type="GO" id="GO:0031490">
    <property type="term" value="F:chromatin DNA binding"/>
    <property type="evidence" value="ECO:0007669"/>
    <property type="project" value="TreeGrafter"/>
</dbReference>
<feature type="region of interest" description="Disordered" evidence="9">
    <location>
        <begin position="1"/>
        <end position="140"/>
    </location>
</feature>
<protein>
    <recommendedName>
        <fullName evidence="2">histone acetyltransferase</fullName>
        <ecNumber evidence="2">2.3.1.48</ecNumber>
    </recommendedName>
</protein>
<dbReference type="GO" id="GO:0005667">
    <property type="term" value="C:transcription regulator complex"/>
    <property type="evidence" value="ECO:0007669"/>
    <property type="project" value="TreeGrafter"/>
</dbReference>
<evidence type="ECO:0000256" key="3">
    <source>
        <dbReference type="ARBA" id="ARBA00022679"/>
    </source>
</evidence>
<evidence type="ECO:0000256" key="8">
    <source>
        <dbReference type="ARBA" id="ARBA00048017"/>
    </source>
</evidence>
<dbReference type="CDD" id="cd15489">
    <property type="entry name" value="PHD_SF"/>
    <property type="match status" value="1"/>
</dbReference>
<name>G0MQX8_CAEBE</name>
<dbReference type="PANTHER" id="PTHR13808">
    <property type="entry name" value="CBP/P300-RELATED"/>
    <property type="match status" value="1"/>
</dbReference>
<sequence length="794" mass="91527">MALNLLSTARQNQQNQLEREGFEKKQGDSIPTEQEEITPGTADTRPPQRTPEALNNEFATNNNEEVAVKEESVIPEQEGNAVAASPQRTPEALKDEPATNNNEQEAVKEKSVIPKQGESVGTAQLVPPNDGPATKNNKKLNAKEEAVIPGQGENFNTLPQQLPQLRSTLKRKHSEESPSHSEESDNVSDHSSQVDDEASSSRPASSARAKKARFLSKFIPNEEQSDYEKREEYFADITKDIQEFGTYVLGSNGKEFLILTIEDGENLKNGKKTKVHINMVKTNAFKRVFRLIRSELKYRTSTRLKKADVHTWVEDAFNLEKEQKNCEFIFPPTFFNRFSNVITKMLNYESNKKNPKEKRADAGRIHELVLKKLDDIAGTFGYCCGQKRLVKFEGYVEPFPEPEIRCRRCWKEFHVQCVQWNSIVDGPASEFVCRRCNPRPTRSINMEKLQKTPSSIFIEDGINEFLGTLENVSEVPGKMSCRLFVCLRSEEMSDHEKKRFPGIYNLMDKIPRTFKVYGVTQEDEGQDVLVFLMAVNEYSKGVGVPKHKQGYVSFEFIDTVKYLKPPQKSREINQKLLRLYLQNAQQRGFTKARIHASAPGSKEYDFMFNNRPQFKKNLNQKGLFGWYKENMEKLVVDMERDGVKMTYEHVFDPTHHRSVKSICEELYMAEGFWPVFLERNHKMPIKPFKEKVAQESRSRDDCQFYIHFEDLKEMQTVAEEDPFISSTIAASRFAWMHVQRENTWLFDTLRHAKFSTMMLLTTLEMEREQECSSIHLSNESGEEIDENESEPLIS</sequence>
<feature type="compositionally biased region" description="Polar residues" evidence="9">
    <location>
        <begin position="1"/>
        <end position="16"/>
    </location>
</feature>
<accession>G0MQX8</accession>
<evidence type="ECO:0000256" key="5">
    <source>
        <dbReference type="ARBA" id="ARBA00023015"/>
    </source>
</evidence>
<evidence type="ECO:0000256" key="4">
    <source>
        <dbReference type="ARBA" id="ARBA00022853"/>
    </source>
</evidence>
<dbReference type="InterPro" id="IPR013178">
    <property type="entry name" value="Histone_AcTrfase_Rtt109/CBP"/>
</dbReference>
<feature type="compositionally biased region" description="Basic and acidic residues" evidence="9">
    <location>
        <begin position="173"/>
        <end position="183"/>
    </location>
</feature>
<evidence type="ECO:0000259" key="10">
    <source>
        <dbReference type="PROSITE" id="PS51727"/>
    </source>
</evidence>
<feature type="region of interest" description="Disordered" evidence="9">
    <location>
        <begin position="167"/>
        <end position="210"/>
    </location>
</feature>
<reference evidence="12" key="1">
    <citation type="submission" date="2011-07" db="EMBL/GenBank/DDBJ databases">
        <authorList>
            <consortium name="Caenorhabditis brenneri Sequencing and Analysis Consortium"/>
            <person name="Wilson R.K."/>
        </authorList>
    </citation>
    <scope>NUCLEOTIDE SEQUENCE [LARGE SCALE GENOMIC DNA]</scope>
    <source>
        <strain evidence="12">PB2801</strain>
    </source>
</reference>
<keyword evidence="5" id="KW-0805">Transcription regulation</keyword>
<feature type="compositionally biased region" description="Basic and acidic residues" evidence="9">
    <location>
        <begin position="17"/>
        <end position="27"/>
    </location>
</feature>
<dbReference type="InterPro" id="IPR011011">
    <property type="entry name" value="Znf_FYVE_PHD"/>
</dbReference>
<organism evidence="12">
    <name type="scientific">Caenorhabditis brenneri</name>
    <name type="common">Nematode worm</name>
    <dbReference type="NCBI Taxonomy" id="135651"/>
    <lineage>
        <taxon>Eukaryota</taxon>
        <taxon>Metazoa</taxon>
        <taxon>Ecdysozoa</taxon>
        <taxon>Nematoda</taxon>
        <taxon>Chromadorea</taxon>
        <taxon>Rhabditida</taxon>
        <taxon>Rhabditina</taxon>
        <taxon>Rhabditomorpha</taxon>
        <taxon>Rhabditoidea</taxon>
        <taxon>Rhabditidae</taxon>
        <taxon>Peloderinae</taxon>
        <taxon>Caenorhabditis</taxon>
    </lineage>
</organism>
<dbReference type="GO" id="GO:0004402">
    <property type="term" value="F:histone acetyltransferase activity"/>
    <property type="evidence" value="ECO:0007669"/>
    <property type="project" value="InterPro"/>
</dbReference>
<dbReference type="SMART" id="SM01250">
    <property type="entry name" value="KAT11"/>
    <property type="match status" value="1"/>
</dbReference>
<dbReference type="GO" id="GO:0045944">
    <property type="term" value="P:positive regulation of transcription by RNA polymerase II"/>
    <property type="evidence" value="ECO:0007669"/>
    <property type="project" value="TreeGrafter"/>
</dbReference>
<dbReference type="Proteomes" id="UP000008068">
    <property type="component" value="Unassembled WGS sequence"/>
</dbReference>
<comment type="catalytic activity">
    <reaction evidence="8">
        <text>L-lysyl-[protein] + acetyl-CoA = N(6)-acetyl-L-lysyl-[protein] + CoA + H(+)</text>
        <dbReference type="Rhea" id="RHEA:45948"/>
        <dbReference type="Rhea" id="RHEA-COMP:9752"/>
        <dbReference type="Rhea" id="RHEA-COMP:10731"/>
        <dbReference type="ChEBI" id="CHEBI:15378"/>
        <dbReference type="ChEBI" id="CHEBI:29969"/>
        <dbReference type="ChEBI" id="CHEBI:57287"/>
        <dbReference type="ChEBI" id="CHEBI:57288"/>
        <dbReference type="ChEBI" id="CHEBI:61930"/>
        <dbReference type="EC" id="2.3.1.48"/>
    </reaction>
</comment>
<evidence type="ECO:0000256" key="9">
    <source>
        <dbReference type="SAM" id="MobiDB-lite"/>
    </source>
</evidence>
<dbReference type="PROSITE" id="PS51727">
    <property type="entry name" value="CBP_P300_HAT"/>
    <property type="match status" value="1"/>
</dbReference>
<dbReference type="SUPFAM" id="SSF57903">
    <property type="entry name" value="FYVE/PHD zinc finger"/>
    <property type="match status" value="1"/>
</dbReference>
<dbReference type="HOGENOM" id="CLU_353823_0_0_1"/>
<dbReference type="GO" id="GO:0000123">
    <property type="term" value="C:histone acetyltransferase complex"/>
    <property type="evidence" value="ECO:0007669"/>
    <property type="project" value="TreeGrafter"/>
</dbReference>
<dbReference type="OrthoDB" id="899at2759"/>
<dbReference type="PANTHER" id="PTHR13808:SF1">
    <property type="entry name" value="HISTONE ACETYLTRANSFERASE"/>
    <property type="match status" value="1"/>
</dbReference>
<dbReference type="Pfam" id="PF08214">
    <property type="entry name" value="HAT_KAT11"/>
    <property type="match status" value="1"/>
</dbReference>
<evidence type="ECO:0000256" key="6">
    <source>
        <dbReference type="ARBA" id="ARBA00023163"/>
    </source>
</evidence>
<feature type="compositionally biased region" description="Acidic residues" evidence="9">
    <location>
        <begin position="780"/>
        <end position="794"/>
    </location>
</feature>
<dbReference type="InterPro" id="IPR031162">
    <property type="entry name" value="CBP_P300_HAT"/>
</dbReference>
<dbReference type="STRING" id="135651.G0MQX8"/>
<keyword evidence="7" id="KW-0539">Nucleus</keyword>
<evidence type="ECO:0000256" key="1">
    <source>
        <dbReference type="ARBA" id="ARBA00004123"/>
    </source>
</evidence>
<dbReference type="AlphaFoldDB" id="G0MQX8"/>
<dbReference type="EC" id="2.3.1.48" evidence="2"/>
<comment type="subcellular location">
    <subcellularLocation>
        <location evidence="1">Nucleus</location>
    </subcellularLocation>
</comment>
<dbReference type="EMBL" id="GL379808">
    <property type="protein sequence ID" value="EGT42081.1"/>
    <property type="molecule type" value="Genomic_DNA"/>
</dbReference>
<evidence type="ECO:0000313" key="12">
    <source>
        <dbReference type="Proteomes" id="UP000008068"/>
    </source>
</evidence>